<proteinExistence type="predicted"/>
<gene>
    <name evidence="1" type="ORF">ACAOBT_LOCUS11361</name>
</gene>
<keyword evidence="2" id="KW-1185">Reference proteome</keyword>
<reference evidence="1" key="1">
    <citation type="submission" date="2022-03" db="EMBL/GenBank/DDBJ databases">
        <authorList>
            <person name="Sayadi A."/>
        </authorList>
    </citation>
    <scope>NUCLEOTIDE SEQUENCE</scope>
</reference>
<sequence>MPQLFGPAARTWCNENHNMTYPVPRFVSY</sequence>
<accession>A0A9P0PA21</accession>
<evidence type="ECO:0000313" key="1">
    <source>
        <dbReference type="EMBL" id="CAH1974930.1"/>
    </source>
</evidence>
<organism evidence="1 2">
    <name type="scientific">Acanthoscelides obtectus</name>
    <name type="common">Bean weevil</name>
    <name type="synonym">Bruchus obtectus</name>
    <dbReference type="NCBI Taxonomy" id="200917"/>
    <lineage>
        <taxon>Eukaryota</taxon>
        <taxon>Metazoa</taxon>
        <taxon>Ecdysozoa</taxon>
        <taxon>Arthropoda</taxon>
        <taxon>Hexapoda</taxon>
        <taxon>Insecta</taxon>
        <taxon>Pterygota</taxon>
        <taxon>Neoptera</taxon>
        <taxon>Endopterygota</taxon>
        <taxon>Coleoptera</taxon>
        <taxon>Polyphaga</taxon>
        <taxon>Cucujiformia</taxon>
        <taxon>Chrysomeloidea</taxon>
        <taxon>Chrysomelidae</taxon>
        <taxon>Bruchinae</taxon>
        <taxon>Bruchini</taxon>
        <taxon>Acanthoscelides</taxon>
    </lineage>
</organism>
<comment type="caution">
    <text evidence="1">The sequence shown here is derived from an EMBL/GenBank/DDBJ whole genome shotgun (WGS) entry which is preliminary data.</text>
</comment>
<dbReference type="Proteomes" id="UP001152888">
    <property type="component" value="Unassembled WGS sequence"/>
</dbReference>
<protein>
    <submittedName>
        <fullName evidence="1">Uncharacterized protein</fullName>
    </submittedName>
</protein>
<evidence type="ECO:0000313" key="2">
    <source>
        <dbReference type="Proteomes" id="UP001152888"/>
    </source>
</evidence>
<name>A0A9P0PA21_ACAOB</name>
<dbReference type="OrthoDB" id="8192537at2759"/>
<dbReference type="EMBL" id="CAKOFQ010006830">
    <property type="protein sequence ID" value="CAH1974930.1"/>
    <property type="molecule type" value="Genomic_DNA"/>
</dbReference>
<dbReference type="AlphaFoldDB" id="A0A9P0PA21"/>